<reference evidence="3 4" key="1">
    <citation type="journal article" date="2017" name="PLoS Biol.">
        <title>The sea cucumber genome provides insights into morphological evolution and visceral regeneration.</title>
        <authorList>
            <person name="Zhang X."/>
            <person name="Sun L."/>
            <person name="Yuan J."/>
            <person name="Sun Y."/>
            <person name="Gao Y."/>
            <person name="Zhang L."/>
            <person name="Li S."/>
            <person name="Dai H."/>
            <person name="Hamel J.F."/>
            <person name="Liu C."/>
            <person name="Yu Y."/>
            <person name="Liu S."/>
            <person name="Lin W."/>
            <person name="Guo K."/>
            <person name="Jin S."/>
            <person name="Xu P."/>
            <person name="Storey K.B."/>
            <person name="Huan P."/>
            <person name="Zhang T."/>
            <person name="Zhou Y."/>
            <person name="Zhang J."/>
            <person name="Lin C."/>
            <person name="Li X."/>
            <person name="Xing L."/>
            <person name="Huo D."/>
            <person name="Sun M."/>
            <person name="Wang L."/>
            <person name="Mercier A."/>
            <person name="Li F."/>
            <person name="Yang H."/>
            <person name="Xiang J."/>
        </authorList>
    </citation>
    <scope>NUCLEOTIDE SEQUENCE [LARGE SCALE GENOMIC DNA]</scope>
    <source>
        <strain evidence="3">Shaxun</strain>
        <tissue evidence="3">Muscle</tissue>
    </source>
</reference>
<evidence type="ECO:0000256" key="2">
    <source>
        <dbReference type="SAM" id="MobiDB-lite"/>
    </source>
</evidence>
<sequence length="527" mass="57378">MSVVLPGEISQESLLTFMAKHAAVVCKDHTAEVKHIVRGGLSRLMGVETDIPSTKPKREIDELSKSLDEGDGPLTNLTTHVFQESANLVVGSKMSDEVETIRQGLSKLMDDDKLAFESKGQLEVMKVEREDLEKLSCGNNNNTISSMESTKMVTGSVNENTLIGKQKESLHNVNEVANSNTKSSLGIVRGNNKSSPVKDGLHMDGFPSFPKGSSDKEYANMLPVSSDDYSKKGHKKTISDPETEELDMEIKASLGVAAKKNISEDSDLQCSEGSREKENMKYSKDIKEASPNTSDSSTSGNERKEPSLEDANEESKGQTDKPKTVSTGYSHKNRYSRIHERTKSILARLKADQLLVDSAGEKSNIEEEYSGNSQSVTQLHLQSTATSSQSISDDAKQFKKSKLQEMIFKQQEELKILKARMEKSLQEVRPMPATISVTSGLEAHASPLSPASSNSVLPPSSTSAVQQPLSSYSMQTNSSSMHPASLSDIHLQTHQQFGSGPSLPQGADEPLLTDSTTTSCSSRTIEE</sequence>
<evidence type="ECO:0000313" key="3">
    <source>
        <dbReference type="EMBL" id="PIK61489.1"/>
    </source>
</evidence>
<feature type="coiled-coil region" evidence="1">
    <location>
        <begin position="400"/>
        <end position="427"/>
    </location>
</feature>
<evidence type="ECO:0000313" key="4">
    <source>
        <dbReference type="Proteomes" id="UP000230750"/>
    </source>
</evidence>
<accession>A0A2G8LML4</accession>
<protein>
    <submittedName>
        <fullName evidence="3">Uncharacterized protein</fullName>
    </submittedName>
</protein>
<feature type="compositionally biased region" description="Low complexity" evidence="2">
    <location>
        <begin position="443"/>
        <end position="480"/>
    </location>
</feature>
<organism evidence="3 4">
    <name type="scientific">Stichopus japonicus</name>
    <name type="common">Sea cucumber</name>
    <dbReference type="NCBI Taxonomy" id="307972"/>
    <lineage>
        <taxon>Eukaryota</taxon>
        <taxon>Metazoa</taxon>
        <taxon>Echinodermata</taxon>
        <taxon>Eleutherozoa</taxon>
        <taxon>Echinozoa</taxon>
        <taxon>Holothuroidea</taxon>
        <taxon>Aspidochirotacea</taxon>
        <taxon>Aspidochirotida</taxon>
        <taxon>Stichopodidae</taxon>
        <taxon>Apostichopus</taxon>
    </lineage>
</organism>
<keyword evidence="4" id="KW-1185">Reference proteome</keyword>
<dbReference type="Proteomes" id="UP000230750">
    <property type="component" value="Unassembled WGS sequence"/>
</dbReference>
<keyword evidence="1" id="KW-0175">Coiled coil</keyword>
<feature type="compositionally biased region" description="Basic and acidic residues" evidence="2">
    <location>
        <begin position="301"/>
        <end position="323"/>
    </location>
</feature>
<gene>
    <name evidence="3" type="ORF">BSL78_01614</name>
</gene>
<feature type="compositionally biased region" description="Polar residues" evidence="2">
    <location>
        <begin position="490"/>
        <end position="499"/>
    </location>
</feature>
<dbReference type="AlphaFoldDB" id="A0A2G8LML4"/>
<feature type="region of interest" description="Disordered" evidence="2">
    <location>
        <begin position="443"/>
        <end position="527"/>
    </location>
</feature>
<dbReference type="EMBL" id="MRZV01000031">
    <property type="protein sequence ID" value="PIK61489.1"/>
    <property type="molecule type" value="Genomic_DNA"/>
</dbReference>
<name>A0A2G8LML4_STIJA</name>
<feature type="region of interest" description="Disordered" evidence="2">
    <location>
        <begin position="263"/>
        <end position="337"/>
    </location>
</feature>
<feature type="compositionally biased region" description="Polar residues" evidence="2">
    <location>
        <begin position="290"/>
        <end position="300"/>
    </location>
</feature>
<proteinExistence type="predicted"/>
<feature type="compositionally biased region" description="Basic and acidic residues" evidence="2">
    <location>
        <begin position="273"/>
        <end position="288"/>
    </location>
</feature>
<feature type="compositionally biased region" description="Low complexity" evidence="2">
    <location>
        <begin position="513"/>
        <end position="527"/>
    </location>
</feature>
<comment type="caution">
    <text evidence="3">The sequence shown here is derived from an EMBL/GenBank/DDBJ whole genome shotgun (WGS) entry which is preliminary data.</text>
</comment>
<feature type="region of interest" description="Disordered" evidence="2">
    <location>
        <begin position="194"/>
        <end position="246"/>
    </location>
</feature>
<evidence type="ECO:0000256" key="1">
    <source>
        <dbReference type="SAM" id="Coils"/>
    </source>
</evidence>